<dbReference type="InterPro" id="IPR051843">
    <property type="entry name" value="CPA1_transporter"/>
</dbReference>
<feature type="transmembrane region" description="Helical" evidence="7">
    <location>
        <begin position="499"/>
        <end position="526"/>
    </location>
</feature>
<feature type="transmembrane region" description="Helical" evidence="7">
    <location>
        <begin position="427"/>
        <end position="448"/>
    </location>
</feature>
<reference evidence="9 10" key="1">
    <citation type="submission" date="2024-01" db="EMBL/GenBank/DDBJ databases">
        <title>The genome of the rayed Mediterranean limpet Patella caerulea (Linnaeus, 1758).</title>
        <authorList>
            <person name="Anh-Thu Weber A."/>
            <person name="Halstead-Nussloch G."/>
        </authorList>
    </citation>
    <scope>NUCLEOTIDE SEQUENCE [LARGE SCALE GENOMIC DNA]</scope>
    <source>
        <strain evidence="9">AATW-2023a</strain>
        <tissue evidence="9">Whole specimen</tissue>
    </source>
</reference>
<feature type="region of interest" description="Disordered" evidence="6">
    <location>
        <begin position="537"/>
        <end position="575"/>
    </location>
</feature>
<dbReference type="Pfam" id="PF00999">
    <property type="entry name" value="Na_H_Exchanger"/>
    <property type="match status" value="1"/>
</dbReference>
<evidence type="ECO:0000256" key="3">
    <source>
        <dbReference type="ARBA" id="ARBA00022692"/>
    </source>
</evidence>
<proteinExistence type="inferred from homology"/>
<dbReference type="EMBL" id="JAZGQO010000015">
    <property type="protein sequence ID" value="KAK6168952.1"/>
    <property type="molecule type" value="Genomic_DNA"/>
</dbReference>
<feature type="transmembrane region" description="Helical" evidence="7">
    <location>
        <begin position="337"/>
        <end position="356"/>
    </location>
</feature>
<feature type="transmembrane region" description="Helical" evidence="7">
    <location>
        <begin position="236"/>
        <end position="260"/>
    </location>
</feature>
<dbReference type="Proteomes" id="UP001347796">
    <property type="component" value="Unassembled WGS sequence"/>
</dbReference>
<feature type="transmembrane region" description="Helical" evidence="7">
    <location>
        <begin position="148"/>
        <end position="167"/>
    </location>
</feature>
<feature type="transmembrane region" description="Helical" evidence="7">
    <location>
        <begin position="362"/>
        <end position="382"/>
    </location>
</feature>
<dbReference type="PANTHER" id="PTHR31102:SF1">
    <property type="entry name" value="CATION_H+ EXCHANGER DOMAIN-CONTAINING PROTEIN"/>
    <property type="match status" value="1"/>
</dbReference>
<sequence length="575" mass="62182">MTTTEKGGGVLDGGKTNGGIDIDETQYHEIYENEIEYEIKESLEPEVKKCAKCRSCCFQCCRPIMADENPLPEDASCISRFAFALMCPPHGRLGAVMVCVLLFGLWYGVMFFLTKEDMLPGGNIFSLVVLFMACWSGGYIFNLIRLPALLGMLIVGCLLGNVPHINVADDIQMSWSIGARQIALAVILIRAGLGLDPKALKRLSFVVIRLAFSPCLMETITDGIVSHFLLGLPWEFGFMLGFVLAAVSPAVVVPSLFLLSDKGYGVDKGVPTLVIAAASIDDVLAITGFGVLLGIAFSKGDLVWTLFKGPLEALVGIVYGIFGGLILWYLPQKSSKHLGLFRCACLLAGGLFALFGSRHVNWSGAGPLGCLTLPFVAAFKWRQETASKETSNQIEAAVGVLWMIFQPLLFGLIGAQVKILEIDVNTIGLGFGTLCIGLGIRMITSFLAVFGTDLTIKERFFIPFAWLPKATVQAAIGGVALDMATNVDNKEWIGYGKEILTIAVLSILLTAPIGSFMIAILGPVLLNRSKPADELQVEAQPEIEKEDSSHINDALSIDDENKVNPNPNTDETTRM</sequence>
<evidence type="ECO:0000313" key="10">
    <source>
        <dbReference type="Proteomes" id="UP001347796"/>
    </source>
</evidence>
<evidence type="ECO:0000313" key="9">
    <source>
        <dbReference type="EMBL" id="KAK6168952.1"/>
    </source>
</evidence>
<keyword evidence="4 7" id="KW-1133">Transmembrane helix</keyword>
<evidence type="ECO:0000256" key="5">
    <source>
        <dbReference type="ARBA" id="ARBA00023136"/>
    </source>
</evidence>
<feature type="transmembrane region" description="Helical" evidence="7">
    <location>
        <begin position="460"/>
        <end position="479"/>
    </location>
</feature>
<feature type="transmembrane region" description="Helical" evidence="7">
    <location>
        <begin position="309"/>
        <end position="330"/>
    </location>
</feature>
<evidence type="ECO:0000256" key="6">
    <source>
        <dbReference type="SAM" id="MobiDB-lite"/>
    </source>
</evidence>
<gene>
    <name evidence="9" type="ORF">SNE40_020100</name>
</gene>
<dbReference type="InterPro" id="IPR006153">
    <property type="entry name" value="Cation/H_exchanger_TM"/>
</dbReference>
<comment type="caution">
    <text evidence="9">The sequence shown here is derived from an EMBL/GenBank/DDBJ whole genome shotgun (WGS) entry which is preliminary data.</text>
</comment>
<organism evidence="9 10">
    <name type="scientific">Patella caerulea</name>
    <name type="common">Rayed Mediterranean limpet</name>
    <dbReference type="NCBI Taxonomy" id="87958"/>
    <lineage>
        <taxon>Eukaryota</taxon>
        <taxon>Metazoa</taxon>
        <taxon>Spiralia</taxon>
        <taxon>Lophotrochozoa</taxon>
        <taxon>Mollusca</taxon>
        <taxon>Gastropoda</taxon>
        <taxon>Patellogastropoda</taxon>
        <taxon>Patelloidea</taxon>
        <taxon>Patellidae</taxon>
        <taxon>Patella</taxon>
    </lineage>
</organism>
<feature type="domain" description="Cation/H+ exchanger transmembrane" evidence="8">
    <location>
        <begin position="135"/>
        <end position="521"/>
    </location>
</feature>
<evidence type="ECO:0000256" key="1">
    <source>
        <dbReference type="ARBA" id="ARBA00004141"/>
    </source>
</evidence>
<dbReference type="GO" id="GO:1902600">
    <property type="term" value="P:proton transmembrane transport"/>
    <property type="evidence" value="ECO:0007669"/>
    <property type="project" value="InterPro"/>
</dbReference>
<feature type="transmembrane region" description="Helical" evidence="7">
    <location>
        <begin position="272"/>
        <end position="297"/>
    </location>
</feature>
<feature type="transmembrane region" description="Helical" evidence="7">
    <location>
        <begin position="93"/>
        <end position="112"/>
    </location>
</feature>
<dbReference type="AlphaFoldDB" id="A0AAN8G3A9"/>
<evidence type="ECO:0000256" key="2">
    <source>
        <dbReference type="ARBA" id="ARBA00007367"/>
    </source>
</evidence>
<comment type="similarity">
    <text evidence="2">Belongs to the monovalent cation:proton antiporter 1 (CPA1) transporter (TC 2.A.36) family.</text>
</comment>
<feature type="transmembrane region" description="Helical" evidence="7">
    <location>
        <begin position="394"/>
        <end position="415"/>
    </location>
</feature>
<accession>A0AAN8G3A9</accession>
<keyword evidence="5 7" id="KW-0472">Membrane</keyword>
<protein>
    <recommendedName>
        <fullName evidence="8">Cation/H+ exchanger transmembrane domain-containing protein</fullName>
    </recommendedName>
</protein>
<evidence type="ECO:0000259" key="8">
    <source>
        <dbReference type="Pfam" id="PF00999"/>
    </source>
</evidence>
<feature type="compositionally biased region" description="Polar residues" evidence="6">
    <location>
        <begin position="563"/>
        <end position="575"/>
    </location>
</feature>
<dbReference type="GO" id="GO:0015297">
    <property type="term" value="F:antiporter activity"/>
    <property type="evidence" value="ECO:0007669"/>
    <property type="project" value="InterPro"/>
</dbReference>
<comment type="subcellular location">
    <subcellularLocation>
        <location evidence="1">Membrane</location>
        <topology evidence="1">Multi-pass membrane protein</topology>
    </subcellularLocation>
</comment>
<name>A0AAN8G3A9_PATCE</name>
<keyword evidence="3 7" id="KW-0812">Transmembrane</keyword>
<dbReference type="Gene3D" id="1.20.1530.20">
    <property type="match status" value="1"/>
</dbReference>
<dbReference type="PANTHER" id="PTHR31102">
    <property type="match status" value="1"/>
</dbReference>
<dbReference type="GO" id="GO:0016020">
    <property type="term" value="C:membrane"/>
    <property type="evidence" value="ECO:0007669"/>
    <property type="project" value="UniProtKB-SubCell"/>
</dbReference>
<keyword evidence="10" id="KW-1185">Reference proteome</keyword>
<feature type="transmembrane region" description="Helical" evidence="7">
    <location>
        <begin position="124"/>
        <end position="141"/>
    </location>
</feature>
<evidence type="ECO:0000256" key="7">
    <source>
        <dbReference type="SAM" id="Phobius"/>
    </source>
</evidence>
<dbReference type="InterPro" id="IPR038770">
    <property type="entry name" value="Na+/solute_symporter_sf"/>
</dbReference>
<evidence type="ECO:0000256" key="4">
    <source>
        <dbReference type="ARBA" id="ARBA00022989"/>
    </source>
</evidence>